<gene>
    <name evidence="1" type="ORF">EPI10_020313</name>
</gene>
<evidence type="ECO:0000313" key="2">
    <source>
        <dbReference type="Proteomes" id="UP000325315"/>
    </source>
</evidence>
<keyword evidence="1" id="KW-0808">Transferase</keyword>
<proteinExistence type="predicted"/>
<sequence>MGEEKISFYLDILNRRKKLNDINSTSIVLIPKVNKPSNMTQFKPISLCNVVYKIISKVVYWTFAWTKQNNFCSKETDQG</sequence>
<dbReference type="EMBL" id="SMMG02000003">
    <property type="protein sequence ID" value="KAA3479832.1"/>
    <property type="molecule type" value="Genomic_DNA"/>
</dbReference>
<evidence type="ECO:0000313" key="1">
    <source>
        <dbReference type="EMBL" id="KAA3479832.1"/>
    </source>
</evidence>
<keyword evidence="1" id="KW-0695">RNA-directed DNA polymerase</keyword>
<name>A0A5B6WG65_9ROSI</name>
<reference evidence="2" key="1">
    <citation type="journal article" date="2019" name="Plant Biotechnol. J.">
        <title>Genome sequencing of the Australian wild diploid species Gossypium australe highlights disease resistance and delayed gland morphogenesis.</title>
        <authorList>
            <person name="Cai Y."/>
            <person name="Cai X."/>
            <person name="Wang Q."/>
            <person name="Wang P."/>
            <person name="Zhang Y."/>
            <person name="Cai C."/>
            <person name="Xu Y."/>
            <person name="Wang K."/>
            <person name="Zhou Z."/>
            <person name="Wang C."/>
            <person name="Geng S."/>
            <person name="Li B."/>
            <person name="Dong Q."/>
            <person name="Hou Y."/>
            <person name="Wang H."/>
            <person name="Ai P."/>
            <person name="Liu Z."/>
            <person name="Yi F."/>
            <person name="Sun M."/>
            <person name="An G."/>
            <person name="Cheng J."/>
            <person name="Zhang Y."/>
            <person name="Shi Q."/>
            <person name="Xie Y."/>
            <person name="Shi X."/>
            <person name="Chang Y."/>
            <person name="Huang F."/>
            <person name="Chen Y."/>
            <person name="Hong S."/>
            <person name="Mi L."/>
            <person name="Sun Q."/>
            <person name="Zhang L."/>
            <person name="Zhou B."/>
            <person name="Peng R."/>
            <person name="Zhang X."/>
            <person name="Liu F."/>
        </authorList>
    </citation>
    <scope>NUCLEOTIDE SEQUENCE [LARGE SCALE GENOMIC DNA]</scope>
    <source>
        <strain evidence="2">cv. PA1801</strain>
    </source>
</reference>
<dbReference type="Proteomes" id="UP000325315">
    <property type="component" value="Unassembled WGS sequence"/>
</dbReference>
<protein>
    <submittedName>
        <fullName evidence="1">Reverse transcriptase</fullName>
    </submittedName>
</protein>
<keyword evidence="2" id="KW-1185">Reference proteome</keyword>
<dbReference type="AlphaFoldDB" id="A0A5B6WG65"/>
<organism evidence="1 2">
    <name type="scientific">Gossypium australe</name>
    <dbReference type="NCBI Taxonomy" id="47621"/>
    <lineage>
        <taxon>Eukaryota</taxon>
        <taxon>Viridiplantae</taxon>
        <taxon>Streptophyta</taxon>
        <taxon>Embryophyta</taxon>
        <taxon>Tracheophyta</taxon>
        <taxon>Spermatophyta</taxon>
        <taxon>Magnoliopsida</taxon>
        <taxon>eudicotyledons</taxon>
        <taxon>Gunneridae</taxon>
        <taxon>Pentapetalae</taxon>
        <taxon>rosids</taxon>
        <taxon>malvids</taxon>
        <taxon>Malvales</taxon>
        <taxon>Malvaceae</taxon>
        <taxon>Malvoideae</taxon>
        <taxon>Gossypium</taxon>
    </lineage>
</organism>
<dbReference type="GO" id="GO:0003964">
    <property type="term" value="F:RNA-directed DNA polymerase activity"/>
    <property type="evidence" value="ECO:0007669"/>
    <property type="project" value="UniProtKB-KW"/>
</dbReference>
<accession>A0A5B6WG65</accession>
<comment type="caution">
    <text evidence="1">The sequence shown here is derived from an EMBL/GenBank/DDBJ whole genome shotgun (WGS) entry which is preliminary data.</text>
</comment>
<keyword evidence="1" id="KW-0548">Nucleotidyltransferase</keyword>
<dbReference type="OrthoDB" id="999775at2759"/>